<dbReference type="CDD" id="cd14948">
    <property type="entry name" value="BACON"/>
    <property type="match status" value="1"/>
</dbReference>
<organism evidence="1 2">
    <name type="scientific">Segatella copri</name>
    <dbReference type="NCBI Taxonomy" id="165179"/>
    <lineage>
        <taxon>Bacteria</taxon>
        <taxon>Pseudomonadati</taxon>
        <taxon>Bacteroidota</taxon>
        <taxon>Bacteroidia</taxon>
        <taxon>Bacteroidales</taxon>
        <taxon>Prevotellaceae</taxon>
        <taxon>Segatella</taxon>
    </lineage>
</organism>
<gene>
    <name evidence="1" type="ORF">F7D31_13550</name>
</gene>
<comment type="caution">
    <text evidence="1">The sequence shown here is derived from an EMBL/GenBank/DDBJ whole genome shotgun (WGS) entry which is preliminary data.</text>
</comment>
<protein>
    <submittedName>
        <fullName evidence="1">BACON domain-containing protein</fullName>
    </submittedName>
</protein>
<accession>A0AA91A7G7</accession>
<dbReference type="EMBL" id="VZAP01000164">
    <property type="protein sequence ID" value="MQO93661.1"/>
    <property type="molecule type" value="Genomic_DNA"/>
</dbReference>
<sequence length="282" mass="32714">MKYRKRFKWLVLVYCFIMSINCLGQNKLNRNQILDVARTHLQNHNNAPAVDSVKCDSSTTKLTLEIIDNSISQSYMIIFTKKTIEIKVYNIDTILYRSTFEYHESSFEKLKEAVNNYRLKKVEPYNYDLTDENTILRLYCGDKLSTSVECYNKRTNIIGDFKKLISEIKKMIPEWSSIVDLCKKSEALNDSLSSLPNTICTTISLSDKFLSFKSKGGEYKKVKITCNRDWELLAFPKWVIVSRNNYDEIVVESTKNNTSQKRIGEIEVGCLGEVKKITILQK</sequence>
<evidence type="ECO:0000313" key="2">
    <source>
        <dbReference type="Proteomes" id="UP000421283"/>
    </source>
</evidence>
<dbReference type="Gene3D" id="2.60.40.10">
    <property type="entry name" value="Immunoglobulins"/>
    <property type="match status" value="1"/>
</dbReference>
<dbReference type="InterPro" id="IPR013783">
    <property type="entry name" value="Ig-like_fold"/>
</dbReference>
<dbReference type="InterPro" id="IPR024361">
    <property type="entry name" value="BACON"/>
</dbReference>
<name>A0AA91A7G7_9BACT</name>
<proteinExistence type="predicted"/>
<evidence type="ECO:0000313" key="1">
    <source>
        <dbReference type="EMBL" id="MQO93661.1"/>
    </source>
</evidence>
<reference evidence="2" key="1">
    <citation type="submission" date="2019-09" db="EMBL/GenBank/DDBJ databases">
        <title>Distinct polysaccharide growth profiles of human intestinal Prevotella copri isolates.</title>
        <authorList>
            <person name="Fehlner-Peach H."/>
            <person name="Magnabosco C."/>
            <person name="Raghavan V."/>
            <person name="Scher J.U."/>
            <person name="Tett A."/>
            <person name="Cox L.M."/>
            <person name="Gottsegen C."/>
            <person name="Watters A."/>
            <person name="Wiltshire- Gordon J.D."/>
            <person name="Segata N."/>
            <person name="Bonneau R."/>
            <person name="Littman D.R."/>
        </authorList>
    </citation>
    <scope>NUCLEOTIDE SEQUENCE [LARGE SCALE GENOMIC DNA]</scope>
    <source>
        <strain evidence="2">iAU3127</strain>
    </source>
</reference>
<dbReference type="AlphaFoldDB" id="A0AA91A7G7"/>
<dbReference type="RefSeq" id="WP_153139606.1">
    <property type="nucleotide sequence ID" value="NZ_VZAP01000164.1"/>
</dbReference>
<dbReference type="Proteomes" id="UP000421283">
    <property type="component" value="Unassembled WGS sequence"/>
</dbReference>